<dbReference type="PANTHER" id="PTHR13696:SF99">
    <property type="entry name" value="COBYRINIC ACID AC-DIAMIDE SYNTHASE"/>
    <property type="match status" value="1"/>
</dbReference>
<dbReference type="EMBL" id="PYGK01000002">
    <property type="protein sequence ID" value="PSL35053.1"/>
    <property type="molecule type" value="Genomic_DNA"/>
</dbReference>
<reference evidence="2 3" key="1">
    <citation type="submission" date="2018-03" db="EMBL/GenBank/DDBJ databases">
        <title>Genomic Encyclopedia of Archaeal and Bacterial Type Strains, Phase II (KMG-II): from individual species to whole genera.</title>
        <authorList>
            <person name="Goeker M."/>
        </authorList>
    </citation>
    <scope>NUCLEOTIDE SEQUENCE [LARGE SCALE GENOMIC DNA]</scope>
    <source>
        <strain evidence="2 3">DSM 18107</strain>
    </source>
</reference>
<keyword evidence="3" id="KW-1185">Reference proteome</keyword>
<dbReference type="SUPFAM" id="SSF52540">
    <property type="entry name" value="P-loop containing nucleoside triphosphate hydrolases"/>
    <property type="match status" value="1"/>
</dbReference>
<dbReference type="OrthoDB" id="9815116at2"/>
<dbReference type="AlphaFoldDB" id="A0A2P8GM67"/>
<comment type="caution">
    <text evidence="2">The sequence shown here is derived from an EMBL/GenBank/DDBJ whole genome shotgun (WGS) entry which is preliminary data.</text>
</comment>
<organism evidence="2 3">
    <name type="scientific">Chitinophaga ginsengisoli</name>
    <dbReference type="NCBI Taxonomy" id="363837"/>
    <lineage>
        <taxon>Bacteria</taxon>
        <taxon>Pseudomonadati</taxon>
        <taxon>Bacteroidota</taxon>
        <taxon>Chitinophagia</taxon>
        <taxon>Chitinophagales</taxon>
        <taxon>Chitinophagaceae</taxon>
        <taxon>Chitinophaga</taxon>
    </lineage>
</organism>
<dbReference type="Pfam" id="PF13614">
    <property type="entry name" value="AAA_31"/>
    <property type="match status" value="1"/>
</dbReference>
<gene>
    <name evidence="2" type="ORF">CLV42_102627</name>
</gene>
<dbReference type="Gene3D" id="3.40.50.300">
    <property type="entry name" value="P-loop containing nucleotide triphosphate hydrolases"/>
    <property type="match status" value="1"/>
</dbReference>
<dbReference type="PANTHER" id="PTHR13696">
    <property type="entry name" value="P-LOOP CONTAINING NUCLEOSIDE TRIPHOSPHATE HYDROLASE"/>
    <property type="match status" value="1"/>
</dbReference>
<protein>
    <submittedName>
        <fullName evidence="2">Chromosome partitioning protein</fullName>
    </submittedName>
</protein>
<dbReference type="Proteomes" id="UP000240978">
    <property type="component" value="Unassembled WGS sequence"/>
</dbReference>
<name>A0A2P8GM67_9BACT</name>
<dbReference type="InterPro" id="IPR050678">
    <property type="entry name" value="DNA_Partitioning_ATPase"/>
</dbReference>
<dbReference type="PIRSF" id="PIRSF009320">
    <property type="entry name" value="Nuc_binding_HP_1000"/>
    <property type="match status" value="1"/>
</dbReference>
<sequence length="267" mass="28902">MLIISIAIQKGGSGKTTTALNLAAALQRMGKDVLLVDLDPQANLTQSMGIADDTTLSIYELLKQAASGELADTQQAIVDTGVLPLIPANLELASAELELVSIYGREQLLNQVLGQLGNTYDIAIIDCPPAVGMLTVNALTASDYVLMPLQAEFLPFKGVQRFMKNVQLIKKQLNKKLEILGLVLTKFDEHKSMHKQIRTQLQELYPDKVLASGIRSNISLAKAQEQAKDIFSFDNTANGAKDYYALATEIAERLNGGGAAAPLHLNR</sequence>
<dbReference type="InterPro" id="IPR025669">
    <property type="entry name" value="AAA_dom"/>
</dbReference>
<dbReference type="CDD" id="cd02042">
    <property type="entry name" value="ParAB_family"/>
    <property type="match status" value="1"/>
</dbReference>
<accession>A0A2P8GM67</accession>
<dbReference type="InterPro" id="IPR027417">
    <property type="entry name" value="P-loop_NTPase"/>
</dbReference>
<evidence type="ECO:0000313" key="2">
    <source>
        <dbReference type="EMBL" id="PSL35053.1"/>
    </source>
</evidence>
<evidence type="ECO:0000313" key="3">
    <source>
        <dbReference type="Proteomes" id="UP000240978"/>
    </source>
</evidence>
<evidence type="ECO:0000259" key="1">
    <source>
        <dbReference type="Pfam" id="PF13614"/>
    </source>
</evidence>
<dbReference type="RefSeq" id="WP_106601294.1">
    <property type="nucleotide sequence ID" value="NZ_PYGK01000002.1"/>
</dbReference>
<proteinExistence type="predicted"/>
<dbReference type="FunFam" id="3.40.50.300:FF:000285">
    <property type="entry name" value="Sporulation initiation inhibitor Soj"/>
    <property type="match status" value="1"/>
</dbReference>
<feature type="domain" description="AAA" evidence="1">
    <location>
        <begin position="2"/>
        <end position="179"/>
    </location>
</feature>